<evidence type="ECO:0000256" key="9">
    <source>
        <dbReference type="ARBA" id="ARBA00047883"/>
    </source>
</evidence>
<comment type="catalytic activity">
    <reaction evidence="9 10">
        <text>2-[(2R,5Z)-2-carboxy-4-methylthiazol-5(2H)-ylidene]ethyl phosphate + 4-amino-2-methyl-5-(diphosphooxymethyl)pyrimidine + 2 H(+) = thiamine phosphate + CO2 + diphosphate</text>
        <dbReference type="Rhea" id="RHEA:47844"/>
        <dbReference type="ChEBI" id="CHEBI:15378"/>
        <dbReference type="ChEBI" id="CHEBI:16526"/>
        <dbReference type="ChEBI" id="CHEBI:33019"/>
        <dbReference type="ChEBI" id="CHEBI:37575"/>
        <dbReference type="ChEBI" id="CHEBI:57841"/>
        <dbReference type="ChEBI" id="CHEBI:62899"/>
        <dbReference type="EC" id="2.5.1.3"/>
    </reaction>
</comment>
<dbReference type="EC" id="2.5.1.3" evidence="10"/>
<feature type="domain" description="Thiamine phosphate synthase/TenI" evidence="12">
    <location>
        <begin position="7"/>
        <end position="178"/>
    </location>
</feature>
<evidence type="ECO:0000313" key="14">
    <source>
        <dbReference type="Proteomes" id="UP001431775"/>
    </source>
</evidence>
<protein>
    <recommendedName>
        <fullName evidence="10">Thiamine-phosphate synthase</fullName>
        <ecNumber evidence="10">2.5.1.3</ecNumber>
    </recommendedName>
    <alternativeName>
        <fullName evidence="10">Thiamine-phosphate pyrophosphorylase</fullName>
    </alternativeName>
</protein>
<dbReference type="SUPFAM" id="SSF51391">
    <property type="entry name" value="Thiamin phosphate synthase"/>
    <property type="match status" value="1"/>
</dbReference>
<gene>
    <name evidence="13" type="ORF">QJV33_06120</name>
</gene>
<comment type="cofactor">
    <cofactor evidence="1">
        <name>Mg(2+)</name>
        <dbReference type="ChEBI" id="CHEBI:18420"/>
    </cofactor>
</comment>
<dbReference type="PANTHER" id="PTHR20857">
    <property type="entry name" value="THIAMINE-PHOSPHATE PYROPHOSPHORYLASE"/>
    <property type="match status" value="1"/>
</dbReference>
<accession>A0ABT6Q7J9</accession>
<dbReference type="RefSeq" id="WP_281462488.1">
    <property type="nucleotide sequence ID" value="NZ_JASBAN010000001.1"/>
</dbReference>
<keyword evidence="3 10" id="KW-0808">Transferase</keyword>
<dbReference type="CDD" id="cd00564">
    <property type="entry name" value="TMP_TenI"/>
    <property type="match status" value="1"/>
</dbReference>
<comment type="catalytic activity">
    <reaction evidence="7 10">
        <text>4-methyl-5-(2-phosphooxyethyl)-thiazole + 4-amino-2-methyl-5-(diphosphooxymethyl)pyrimidine + H(+) = thiamine phosphate + diphosphate</text>
        <dbReference type="Rhea" id="RHEA:22328"/>
        <dbReference type="ChEBI" id="CHEBI:15378"/>
        <dbReference type="ChEBI" id="CHEBI:33019"/>
        <dbReference type="ChEBI" id="CHEBI:37575"/>
        <dbReference type="ChEBI" id="CHEBI:57841"/>
        <dbReference type="ChEBI" id="CHEBI:58296"/>
        <dbReference type="EC" id="2.5.1.3"/>
    </reaction>
</comment>
<evidence type="ECO:0000256" key="1">
    <source>
        <dbReference type="ARBA" id="ARBA00001946"/>
    </source>
</evidence>
<dbReference type="InterPro" id="IPR034291">
    <property type="entry name" value="TMP_synthase"/>
</dbReference>
<dbReference type="GO" id="GO:0004789">
    <property type="term" value="F:thiamine-phosphate diphosphorylase activity"/>
    <property type="evidence" value="ECO:0007669"/>
    <property type="project" value="UniProtKB-EC"/>
</dbReference>
<organism evidence="13 14">
    <name type="scientific">Commensalibacter nepenthis</name>
    <dbReference type="NCBI Taxonomy" id="3043872"/>
    <lineage>
        <taxon>Bacteria</taxon>
        <taxon>Pseudomonadati</taxon>
        <taxon>Pseudomonadota</taxon>
        <taxon>Alphaproteobacteria</taxon>
        <taxon>Acetobacterales</taxon>
        <taxon>Acetobacteraceae</taxon>
    </lineage>
</organism>
<sequence length="200" mass="22900">MERFYLITDSVDLIKQLLPIGVKLVQLRIKNMPLDQLRQHVYETKLYCEKYNAQLILNDYWQLALELGINFVHLGQEDLCDADFNALRRADIHFGLSTHDKAELELALSFNPHYIALGPIYPTKLKKMKCPPQGLDRITLWKQKIRDIPLVAIGGITPERIENILHAGADSVAVVTDIQCAVDPIHRCNEWLAQIRKSCS</sequence>
<evidence type="ECO:0000256" key="7">
    <source>
        <dbReference type="ARBA" id="ARBA00047334"/>
    </source>
</evidence>
<dbReference type="InterPro" id="IPR036206">
    <property type="entry name" value="ThiamineP_synth_sf"/>
</dbReference>
<dbReference type="Gene3D" id="3.20.20.70">
    <property type="entry name" value="Aldolase class I"/>
    <property type="match status" value="1"/>
</dbReference>
<evidence type="ECO:0000256" key="5">
    <source>
        <dbReference type="ARBA" id="ARBA00022842"/>
    </source>
</evidence>
<evidence type="ECO:0000256" key="11">
    <source>
        <dbReference type="RuleBase" id="RU004253"/>
    </source>
</evidence>
<dbReference type="InterPro" id="IPR013785">
    <property type="entry name" value="Aldolase_TIM"/>
</dbReference>
<evidence type="ECO:0000259" key="12">
    <source>
        <dbReference type="Pfam" id="PF02581"/>
    </source>
</evidence>
<evidence type="ECO:0000256" key="8">
    <source>
        <dbReference type="ARBA" id="ARBA00047851"/>
    </source>
</evidence>
<evidence type="ECO:0000256" key="4">
    <source>
        <dbReference type="ARBA" id="ARBA00022723"/>
    </source>
</evidence>
<evidence type="ECO:0000256" key="10">
    <source>
        <dbReference type="RuleBase" id="RU003826"/>
    </source>
</evidence>
<dbReference type="Pfam" id="PF02581">
    <property type="entry name" value="TMP-TENI"/>
    <property type="match status" value="1"/>
</dbReference>
<evidence type="ECO:0000313" key="13">
    <source>
        <dbReference type="EMBL" id="MDI2112862.1"/>
    </source>
</evidence>
<comment type="caution">
    <text evidence="13">The sequence shown here is derived from an EMBL/GenBank/DDBJ whole genome shotgun (WGS) entry which is preliminary data.</text>
</comment>
<evidence type="ECO:0000256" key="3">
    <source>
        <dbReference type="ARBA" id="ARBA00022679"/>
    </source>
</evidence>
<comment type="pathway">
    <text evidence="2 11">Cofactor biosynthesis; thiamine diphosphate biosynthesis; thiamine phosphate from 4-amino-2-methyl-5-diphosphomethylpyrimidine and 4-methyl-5-(2-phosphoethyl)-thiazole: step 1/1.</text>
</comment>
<keyword evidence="4" id="KW-0479">Metal-binding</keyword>
<reference evidence="13" key="1">
    <citation type="submission" date="2023-05" db="EMBL/GenBank/DDBJ databases">
        <title>Whole genome sequence of Commensalibacter sp.</title>
        <authorList>
            <person name="Charoenyingcharoen P."/>
            <person name="Yukphan P."/>
        </authorList>
    </citation>
    <scope>NUCLEOTIDE SEQUENCE</scope>
    <source>
        <strain evidence="13">TBRC 10068</strain>
    </source>
</reference>
<dbReference type="EMBL" id="JASBAN010000001">
    <property type="protein sequence ID" value="MDI2112862.1"/>
    <property type="molecule type" value="Genomic_DNA"/>
</dbReference>
<keyword evidence="14" id="KW-1185">Reference proteome</keyword>
<keyword evidence="6 10" id="KW-0784">Thiamine biosynthesis</keyword>
<comment type="similarity">
    <text evidence="10">Belongs to the thiamine-phosphate synthase family.</text>
</comment>
<keyword evidence="5" id="KW-0460">Magnesium</keyword>
<proteinExistence type="inferred from homology"/>
<dbReference type="NCBIfam" id="TIGR00693">
    <property type="entry name" value="thiE"/>
    <property type="match status" value="1"/>
</dbReference>
<name>A0ABT6Q7J9_9PROT</name>
<dbReference type="PANTHER" id="PTHR20857:SF15">
    <property type="entry name" value="THIAMINE-PHOSPHATE SYNTHASE"/>
    <property type="match status" value="1"/>
</dbReference>
<dbReference type="InterPro" id="IPR022998">
    <property type="entry name" value="ThiamineP_synth_TenI"/>
</dbReference>
<evidence type="ECO:0000256" key="6">
    <source>
        <dbReference type="ARBA" id="ARBA00022977"/>
    </source>
</evidence>
<dbReference type="NCBIfam" id="NF000734">
    <property type="entry name" value="PRK00043.1-5"/>
    <property type="match status" value="1"/>
</dbReference>
<dbReference type="Proteomes" id="UP001431775">
    <property type="component" value="Unassembled WGS sequence"/>
</dbReference>
<evidence type="ECO:0000256" key="2">
    <source>
        <dbReference type="ARBA" id="ARBA00005165"/>
    </source>
</evidence>
<comment type="catalytic activity">
    <reaction evidence="8 10">
        <text>2-(2-carboxy-4-methylthiazol-5-yl)ethyl phosphate + 4-amino-2-methyl-5-(diphosphooxymethyl)pyrimidine + 2 H(+) = thiamine phosphate + CO2 + diphosphate</text>
        <dbReference type="Rhea" id="RHEA:47848"/>
        <dbReference type="ChEBI" id="CHEBI:15378"/>
        <dbReference type="ChEBI" id="CHEBI:16526"/>
        <dbReference type="ChEBI" id="CHEBI:33019"/>
        <dbReference type="ChEBI" id="CHEBI:37575"/>
        <dbReference type="ChEBI" id="CHEBI:57841"/>
        <dbReference type="ChEBI" id="CHEBI:62890"/>
        <dbReference type="EC" id="2.5.1.3"/>
    </reaction>
</comment>